<protein>
    <recommendedName>
        <fullName evidence="2">HTH psq-type domain-containing protein</fullName>
    </recommendedName>
</protein>
<feature type="region of interest" description="Disordered" evidence="1">
    <location>
        <begin position="41"/>
        <end position="71"/>
    </location>
</feature>
<feature type="domain" description="HTH psq-type" evidence="2">
    <location>
        <begin position="19"/>
        <end position="53"/>
    </location>
</feature>
<sequence>MASLKLKTALEVHAQLTTQAAVHAVREVGWGMRETAEAYGVNRQTLDNRSSGRHTGSHGKRPKVPHHEENAPEDLLLSCTDTGILLNRQHCAAAIIEMNTRLGKPIYPNFKASSTQRSTISTFEDSSSDIHNYHYE</sequence>
<name>A0A1D1W3T3_RAMVA</name>
<organism evidence="3 4">
    <name type="scientific">Ramazzottius varieornatus</name>
    <name type="common">Water bear</name>
    <name type="synonym">Tardigrade</name>
    <dbReference type="NCBI Taxonomy" id="947166"/>
    <lineage>
        <taxon>Eukaryota</taxon>
        <taxon>Metazoa</taxon>
        <taxon>Ecdysozoa</taxon>
        <taxon>Tardigrada</taxon>
        <taxon>Eutardigrada</taxon>
        <taxon>Parachela</taxon>
        <taxon>Hypsibioidea</taxon>
        <taxon>Ramazzottiidae</taxon>
        <taxon>Ramazzottius</taxon>
    </lineage>
</organism>
<dbReference type="EMBL" id="BDGG01000013">
    <property type="protein sequence ID" value="GAV06054.1"/>
    <property type="molecule type" value="Genomic_DNA"/>
</dbReference>
<accession>A0A1D1W3T3</accession>
<reference evidence="3 4" key="1">
    <citation type="journal article" date="2016" name="Nat. Commun.">
        <title>Extremotolerant tardigrade genome and improved radiotolerance of human cultured cells by tardigrade-unique protein.</title>
        <authorList>
            <person name="Hashimoto T."/>
            <person name="Horikawa D.D."/>
            <person name="Saito Y."/>
            <person name="Kuwahara H."/>
            <person name="Kozuka-Hata H."/>
            <person name="Shin-I T."/>
            <person name="Minakuchi Y."/>
            <person name="Ohishi K."/>
            <person name="Motoyama A."/>
            <person name="Aizu T."/>
            <person name="Enomoto A."/>
            <person name="Kondo K."/>
            <person name="Tanaka S."/>
            <person name="Hara Y."/>
            <person name="Koshikawa S."/>
            <person name="Sagara H."/>
            <person name="Miura T."/>
            <person name="Yokobori S."/>
            <person name="Miyagawa K."/>
            <person name="Suzuki Y."/>
            <person name="Kubo T."/>
            <person name="Oyama M."/>
            <person name="Kohara Y."/>
            <person name="Fujiyama A."/>
            <person name="Arakawa K."/>
            <person name="Katayama T."/>
            <person name="Toyoda A."/>
            <person name="Kunieda T."/>
        </authorList>
    </citation>
    <scope>NUCLEOTIDE SEQUENCE [LARGE SCALE GENOMIC DNA]</scope>
    <source>
        <strain evidence="3 4">YOKOZUNA-1</strain>
    </source>
</reference>
<comment type="caution">
    <text evidence="3">The sequence shown here is derived from an EMBL/GenBank/DDBJ whole genome shotgun (WGS) entry which is preliminary data.</text>
</comment>
<proteinExistence type="predicted"/>
<dbReference type="Proteomes" id="UP000186922">
    <property type="component" value="Unassembled WGS sequence"/>
</dbReference>
<gene>
    <name evidence="3" type="primary">RvY_16093-1</name>
    <name evidence="3" type="synonym">RvY_16093.1</name>
    <name evidence="3" type="ORF">RvY_16093</name>
</gene>
<dbReference type="Pfam" id="PF05225">
    <property type="entry name" value="HTH_psq"/>
    <property type="match status" value="1"/>
</dbReference>
<evidence type="ECO:0000259" key="2">
    <source>
        <dbReference type="Pfam" id="PF05225"/>
    </source>
</evidence>
<feature type="compositionally biased region" description="Basic residues" evidence="1">
    <location>
        <begin position="51"/>
        <end position="64"/>
    </location>
</feature>
<evidence type="ECO:0000313" key="4">
    <source>
        <dbReference type="Proteomes" id="UP000186922"/>
    </source>
</evidence>
<dbReference type="AlphaFoldDB" id="A0A1D1W3T3"/>
<dbReference type="GO" id="GO:0003677">
    <property type="term" value="F:DNA binding"/>
    <property type="evidence" value="ECO:0007669"/>
    <property type="project" value="InterPro"/>
</dbReference>
<evidence type="ECO:0000313" key="3">
    <source>
        <dbReference type="EMBL" id="GAV06054.1"/>
    </source>
</evidence>
<dbReference type="InterPro" id="IPR007889">
    <property type="entry name" value="HTH_Psq"/>
</dbReference>
<evidence type="ECO:0000256" key="1">
    <source>
        <dbReference type="SAM" id="MobiDB-lite"/>
    </source>
</evidence>
<keyword evidence="4" id="KW-1185">Reference proteome</keyword>